<comment type="caution">
    <text evidence="1">The sequence shown here is derived from an EMBL/GenBank/DDBJ whole genome shotgun (WGS) entry which is preliminary data.</text>
</comment>
<evidence type="ECO:0000313" key="2">
    <source>
        <dbReference type="Proteomes" id="UP001059596"/>
    </source>
</evidence>
<sequence length="56" mass="6628">MDKHRKSLPNIDRTDIWKYTDDKRVDIDVFPSLFLSIFSADRTRCGNEKVKMTPPE</sequence>
<gene>
    <name evidence="1" type="ORF">M5D96_007644</name>
</gene>
<keyword evidence="2" id="KW-1185">Reference proteome</keyword>
<dbReference type="AlphaFoldDB" id="A0A9P9YLA0"/>
<proteinExistence type="predicted"/>
<evidence type="ECO:0000313" key="1">
    <source>
        <dbReference type="EMBL" id="KAI8038941.1"/>
    </source>
</evidence>
<name>A0A9P9YLA0_9MUSC</name>
<dbReference type="Proteomes" id="UP001059596">
    <property type="component" value="Unassembled WGS sequence"/>
</dbReference>
<dbReference type="EMBL" id="JAMKOV010000006">
    <property type="protein sequence ID" value="KAI8038941.1"/>
    <property type="molecule type" value="Genomic_DNA"/>
</dbReference>
<accession>A0A9P9YLA0</accession>
<protein>
    <submittedName>
        <fullName evidence="1">Uncharacterized protein</fullName>
    </submittedName>
</protein>
<reference evidence="1" key="1">
    <citation type="journal article" date="2023" name="Genome Biol. Evol.">
        <title>Long-read-based Genome Assembly of Drosophila gunungcola Reveals Fewer Chemosensory Genes in Flower-breeding Species.</title>
        <authorList>
            <person name="Negi A."/>
            <person name="Liao B.Y."/>
            <person name="Yeh S.D."/>
        </authorList>
    </citation>
    <scope>NUCLEOTIDE SEQUENCE</scope>
    <source>
        <strain evidence="1">Sukarami</strain>
    </source>
</reference>
<organism evidence="1 2">
    <name type="scientific">Drosophila gunungcola</name>
    <name type="common">fruit fly</name>
    <dbReference type="NCBI Taxonomy" id="103775"/>
    <lineage>
        <taxon>Eukaryota</taxon>
        <taxon>Metazoa</taxon>
        <taxon>Ecdysozoa</taxon>
        <taxon>Arthropoda</taxon>
        <taxon>Hexapoda</taxon>
        <taxon>Insecta</taxon>
        <taxon>Pterygota</taxon>
        <taxon>Neoptera</taxon>
        <taxon>Endopterygota</taxon>
        <taxon>Diptera</taxon>
        <taxon>Brachycera</taxon>
        <taxon>Muscomorpha</taxon>
        <taxon>Ephydroidea</taxon>
        <taxon>Drosophilidae</taxon>
        <taxon>Drosophila</taxon>
        <taxon>Sophophora</taxon>
    </lineage>
</organism>